<evidence type="ECO:0000313" key="3">
    <source>
        <dbReference type="EMBL" id="MEM5947680.1"/>
    </source>
</evidence>
<dbReference type="Pfam" id="PF05161">
    <property type="entry name" value="MOFRL"/>
    <property type="match status" value="1"/>
</dbReference>
<sequence>MQRKKYIMHLKDIAAAGVRAVYPDRLVESSLSFDGRYIKIGNHKEKRIYDTKKYKKIYLFAAGKAAASMAKTAERILSGNITEGLVVTKYGHSEKLGICNIIEAGHPVPDENSFKAGKMALDMARKADEECLFISLISGGASSLLCVPYFDEEGRTISLEDKKKVTDLLLFCGADIEEINTVRKHLSMIKGGRLAKEIYPATGVHLVLSDVVGDRMDMIASGPTVPDSTNFSDVLAVVKKYNLTEKIPDSVASLINAGIYGTVKKDTDENAFYFLRNFTIIIGNNNIALEKAESKAKELGYNTLILSSSIEGEAREIAKVYLAIAEEIVKYARPVMPPCCILVGGEPTVRIEGTGKGGRNQELALAFLANMKKSTLPDDKAFFLSAATDGNDGPTNAAGAFASSDILKKACSKGLNPSAYLANNDSYNFFLHLDALYKTGPTNTNVCDLHILIVL</sequence>
<keyword evidence="3" id="KW-0808">Transferase</keyword>
<evidence type="ECO:0000259" key="2">
    <source>
        <dbReference type="Pfam" id="PF13660"/>
    </source>
</evidence>
<organism evidence="3 4">
    <name type="scientific">Rarispira pelagica</name>
    <dbReference type="NCBI Taxonomy" id="3141764"/>
    <lineage>
        <taxon>Bacteria</taxon>
        <taxon>Pseudomonadati</taxon>
        <taxon>Spirochaetota</taxon>
        <taxon>Spirochaetia</taxon>
        <taxon>Winmispirales</taxon>
        <taxon>Winmispiraceae</taxon>
        <taxon>Rarispira</taxon>
    </lineage>
</organism>
<dbReference type="SUPFAM" id="SSF82544">
    <property type="entry name" value="GckA/TtuD-like"/>
    <property type="match status" value="1"/>
</dbReference>
<dbReference type="InterPro" id="IPR025286">
    <property type="entry name" value="MOFRL_assoc_dom"/>
</dbReference>
<dbReference type="InterPro" id="IPR038614">
    <property type="entry name" value="GK_N_sf"/>
</dbReference>
<feature type="domain" description="MOFRL-associated" evidence="2">
    <location>
        <begin position="10"/>
        <end position="255"/>
    </location>
</feature>
<comment type="caution">
    <text evidence="3">The sequence shown here is derived from an EMBL/GenBank/DDBJ whole genome shotgun (WGS) entry which is preliminary data.</text>
</comment>
<dbReference type="InterPro" id="IPR007835">
    <property type="entry name" value="MOFRL"/>
</dbReference>
<dbReference type="Gene3D" id="3.40.1480.10">
    <property type="entry name" value="MOFRL domain"/>
    <property type="match status" value="1"/>
</dbReference>
<evidence type="ECO:0000313" key="4">
    <source>
        <dbReference type="Proteomes" id="UP001466331"/>
    </source>
</evidence>
<dbReference type="GO" id="GO:0016301">
    <property type="term" value="F:kinase activity"/>
    <property type="evidence" value="ECO:0007669"/>
    <property type="project" value="UniProtKB-KW"/>
</dbReference>
<gene>
    <name evidence="3" type="ORF">WKV44_03890</name>
</gene>
<dbReference type="InterPro" id="IPR039760">
    <property type="entry name" value="MOFRL_protein"/>
</dbReference>
<feature type="domain" description="MOFRL" evidence="1">
    <location>
        <begin position="339"/>
        <end position="448"/>
    </location>
</feature>
<name>A0ABU9UCH2_9SPIR</name>
<dbReference type="PANTHER" id="PTHR12227:SF0">
    <property type="entry name" value="GLYCERATE KINASE"/>
    <property type="match status" value="1"/>
</dbReference>
<proteinExistence type="predicted"/>
<keyword evidence="4" id="KW-1185">Reference proteome</keyword>
<dbReference type="Gene3D" id="3.40.50.10180">
    <property type="entry name" value="Glycerate kinase, MOFRL-like N-terminal domain"/>
    <property type="match status" value="1"/>
</dbReference>
<dbReference type="PANTHER" id="PTHR12227">
    <property type="entry name" value="GLYCERATE KINASE"/>
    <property type="match status" value="1"/>
</dbReference>
<reference evidence="3 4" key="1">
    <citation type="submission" date="2024-03" db="EMBL/GenBank/DDBJ databases">
        <title>Ignisphaera cupida sp. nov., a hyperthermophilic hydrolytic archaeon from a hot spring of Kamchatka, and proposal of Ignisphaeraceae fam. nov.</title>
        <authorList>
            <person name="Podosokorskaya O.A."/>
            <person name="Elcheninov A.G."/>
            <person name="Maltseva A.I."/>
            <person name="Zayulina K.S."/>
            <person name="Novikov A."/>
            <person name="Merkel A.Y."/>
        </authorList>
    </citation>
    <scope>NUCLEOTIDE SEQUENCE [LARGE SCALE GENOMIC DNA]</scope>
    <source>
        <strain evidence="3 4">38H-sp</strain>
    </source>
</reference>
<keyword evidence="3" id="KW-0418">Kinase</keyword>
<dbReference type="Pfam" id="PF13660">
    <property type="entry name" value="DUF4147"/>
    <property type="match status" value="1"/>
</dbReference>
<accession>A0ABU9UCH2</accession>
<evidence type="ECO:0000259" key="1">
    <source>
        <dbReference type="Pfam" id="PF05161"/>
    </source>
</evidence>
<dbReference type="RefSeq" id="WP_420069121.1">
    <property type="nucleotide sequence ID" value="NZ_JBCHKQ010000001.1"/>
</dbReference>
<protein>
    <submittedName>
        <fullName evidence="3">Glycerate kinase</fullName>
    </submittedName>
</protein>
<dbReference type="EMBL" id="JBCHKQ010000001">
    <property type="protein sequence ID" value="MEM5947680.1"/>
    <property type="molecule type" value="Genomic_DNA"/>
</dbReference>
<dbReference type="Proteomes" id="UP001466331">
    <property type="component" value="Unassembled WGS sequence"/>
</dbReference>
<dbReference type="InterPro" id="IPR037035">
    <property type="entry name" value="GK-like_C_sf"/>
</dbReference>